<dbReference type="GO" id="GO:0030428">
    <property type="term" value="C:cell septum"/>
    <property type="evidence" value="ECO:0007669"/>
    <property type="project" value="TreeGrafter"/>
</dbReference>
<proteinExistence type="predicted"/>
<name>A0A3D4VCV1_9BACT</name>
<dbReference type="PROSITE" id="PS51724">
    <property type="entry name" value="SPOR"/>
    <property type="match status" value="1"/>
</dbReference>
<dbReference type="GO" id="GO:0032506">
    <property type="term" value="P:cytokinetic process"/>
    <property type="evidence" value="ECO:0007669"/>
    <property type="project" value="TreeGrafter"/>
</dbReference>
<dbReference type="InterPro" id="IPR011990">
    <property type="entry name" value="TPR-like_helical_dom_sf"/>
</dbReference>
<dbReference type="GO" id="GO:0042834">
    <property type="term" value="F:peptidoglycan binding"/>
    <property type="evidence" value="ECO:0007669"/>
    <property type="project" value="InterPro"/>
</dbReference>
<evidence type="ECO:0000313" key="4">
    <source>
        <dbReference type="Proteomes" id="UP000264071"/>
    </source>
</evidence>
<gene>
    <name evidence="3" type="ORF">DGD08_17245</name>
</gene>
<dbReference type="InterPro" id="IPR052521">
    <property type="entry name" value="Cell_div_SPOR-domain"/>
</dbReference>
<evidence type="ECO:0000259" key="2">
    <source>
        <dbReference type="PROSITE" id="PS51724"/>
    </source>
</evidence>
<dbReference type="Pfam" id="PF05036">
    <property type="entry name" value="SPOR"/>
    <property type="match status" value="1"/>
</dbReference>
<dbReference type="Pfam" id="PF13174">
    <property type="entry name" value="TPR_6"/>
    <property type="match status" value="1"/>
</dbReference>
<feature type="compositionally biased region" description="Low complexity" evidence="1">
    <location>
        <begin position="230"/>
        <end position="257"/>
    </location>
</feature>
<dbReference type="InterPro" id="IPR007730">
    <property type="entry name" value="SPOR-like_dom"/>
</dbReference>
<feature type="domain" description="SPOR" evidence="2">
    <location>
        <begin position="256"/>
        <end position="332"/>
    </location>
</feature>
<dbReference type="GO" id="GO:0032153">
    <property type="term" value="C:cell division site"/>
    <property type="evidence" value="ECO:0007669"/>
    <property type="project" value="TreeGrafter"/>
</dbReference>
<comment type="caution">
    <text evidence="3">The sequence shown here is derived from an EMBL/GenBank/DDBJ whole genome shotgun (WGS) entry which is preliminary data.</text>
</comment>
<dbReference type="Gene3D" id="1.25.40.10">
    <property type="entry name" value="Tetratricopeptide repeat domain"/>
    <property type="match status" value="1"/>
</dbReference>
<dbReference type="SUPFAM" id="SSF110997">
    <property type="entry name" value="Sporulation related repeat"/>
    <property type="match status" value="1"/>
</dbReference>
<dbReference type="Proteomes" id="UP000264071">
    <property type="component" value="Unassembled WGS sequence"/>
</dbReference>
<dbReference type="SUPFAM" id="SSF48452">
    <property type="entry name" value="TPR-like"/>
    <property type="match status" value="1"/>
</dbReference>
<dbReference type="Gene3D" id="3.30.70.1070">
    <property type="entry name" value="Sporulation related repeat"/>
    <property type="match status" value="1"/>
</dbReference>
<dbReference type="PANTHER" id="PTHR38687:SF1">
    <property type="entry name" value="CELL DIVISION PROTEIN DEDD"/>
    <property type="match status" value="1"/>
</dbReference>
<accession>A0A3D4VCV1</accession>
<evidence type="ECO:0000256" key="1">
    <source>
        <dbReference type="SAM" id="MobiDB-lite"/>
    </source>
</evidence>
<reference evidence="3 4" key="1">
    <citation type="journal article" date="2018" name="Nat. Biotechnol.">
        <title>A standardized bacterial taxonomy based on genome phylogeny substantially revises the tree of life.</title>
        <authorList>
            <person name="Parks D.H."/>
            <person name="Chuvochina M."/>
            <person name="Waite D.W."/>
            <person name="Rinke C."/>
            <person name="Skarshewski A."/>
            <person name="Chaumeil P.A."/>
            <person name="Hugenholtz P."/>
        </authorList>
    </citation>
    <scope>NUCLEOTIDE SEQUENCE [LARGE SCALE GENOMIC DNA]</scope>
    <source>
        <strain evidence="3">UBA8844</strain>
    </source>
</reference>
<organism evidence="3 4">
    <name type="scientific">Gemmatimonas aurantiaca</name>
    <dbReference type="NCBI Taxonomy" id="173480"/>
    <lineage>
        <taxon>Bacteria</taxon>
        <taxon>Pseudomonadati</taxon>
        <taxon>Gemmatimonadota</taxon>
        <taxon>Gemmatimonadia</taxon>
        <taxon>Gemmatimonadales</taxon>
        <taxon>Gemmatimonadaceae</taxon>
        <taxon>Gemmatimonas</taxon>
    </lineage>
</organism>
<dbReference type="AlphaFoldDB" id="A0A3D4VCV1"/>
<feature type="region of interest" description="Disordered" evidence="1">
    <location>
        <begin position="218"/>
        <end position="257"/>
    </location>
</feature>
<evidence type="ECO:0000313" key="3">
    <source>
        <dbReference type="EMBL" id="HCT58949.1"/>
    </source>
</evidence>
<dbReference type="InterPro" id="IPR019734">
    <property type="entry name" value="TPR_rpt"/>
</dbReference>
<dbReference type="EMBL" id="DPIY01000012">
    <property type="protein sequence ID" value="HCT58949.1"/>
    <property type="molecule type" value="Genomic_DNA"/>
</dbReference>
<sequence length="332" mass="35472">MRHTHVGAERGMMVSQTQKPWRGVMALCAAGVLAWPTHDVAAQTTGGDGVSAGLTREVSRARALIERGDGENARAVLDSLVGAAPLASLDLAEALYWRAVLAERIGDAERDWKRLVIEAPLSPRTPDALLRLGELDMLRGHPADARPYFERVVREFPDSTRIARGTIWLVRSYFDESELPRGCQTLRALPVASVPEGELRLQADELRRRCTSVVTTAPNAPAASGATGGAVPKATSPAASAPAPVESTTTASEKSASASGRFSVQLAAFDTRKEAETSVARLKRAGITARIDGSRKPFRVRTGRYETRAEATAALAKLKKQGQGGFVAEISP</sequence>
<dbReference type="PANTHER" id="PTHR38687">
    <property type="entry name" value="CELL DIVISION PROTEIN DEDD-RELATED"/>
    <property type="match status" value="1"/>
</dbReference>
<dbReference type="InterPro" id="IPR036680">
    <property type="entry name" value="SPOR-like_sf"/>
</dbReference>
<protein>
    <recommendedName>
        <fullName evidence="2">SPOR domain-containing protein</fullName>
    </recommendedName>
</protein>